<dbReference type="PROSITE" id="PS00175">
    <property type="entry name" value="PG_MUTASE"/>
    <property type="match status" value="1"/>
</dbReference>
<dbReference type="PANTHER" id="PTHR46517">
    <property type="entry name" value="FRUCTOSE-2,6-BISPHOSPHATASE TIGAR"/>
    <property type="match status" value="1"/>
</dbReference>
<dbReference type="InterPro" id="IPR051695">
    <property type="entry name" value="Phosphoglycerate_Mutase"/>
</dbReference>
<sequence length="181" mass="19946">MIATHLPSRSFCLIRHGETTANADEIIAGVTDVPLTQRGCDQARALSHRLWPEPIALFASPMSRAQCTARLAFPGQAFELHNGLRERDWGVFEGHPLSNQPVREDTPDRGESWPDMLMRVQTTIIDICAASEAALPVMVCHSGIIRAARVLWTTGDVGQRPPNAIPVLFEKAGQQMLEKTL</sequence>
<dbReference type="SMART" id="SM00855">
    <property type="entry name" value="PGAM"/>
    <property type="match status" value="1"/>
</dbReference>
<dbReference type="GO" id="GO:0043456">
    <property type="term" value="P:regulation of pentose-phosphate shunt"/>
    <property type="evidence" value="ECO:0007669"/>
    <property type="project" value="TreeGrafter"/>
</dbReference>
<dbReference type="InterPro" id="IPR001345">
    <property type="entry name" value="PG/BPGM_mutase_AS"/>
</dbReference>
<protein>
    <submittedName>
        <fullName evidence="3">Alpha-ribazole phosphatase</fullName>
        <ecNumber evidence="3">3.1.3.73</ecNumber>
    </submittedName>
</protein>
<reference evidence="4" key="1">
    <citation type="submission" date="2015-09" db="EMBL/GenBank/DDBJ databases">
        <authorList>
            <person name="Rodrigo-Torres Lidia"/>
            <person name="Arahal R.David."/>
        </authorList>
    </citation>
    <scope>NUCLEOTIDE SEQUENCE [LARGE SCALE GENOMIC DNA]</scope>
    <source>
        <strain evidence="4">CECT 7735</strain>
    </source>
</reference>
<dbReference type="AlphaFoldDB" id="A0A0P1HZN0"/>
<accession>A0A0P1HZN0</accession>
<gene>
    <name evidence="3" type="primary">cobC_1</name>
    <name evidence="3" type="ORF">PH7735_00017</name>
</gene>
<dbReference type="GO" id="GO:0043755">
    <property type="term" value="F:alpha-ribazole phosphatase activity"/>
    <property type="evidence" value="ECO:0007669"/>
    <property type="project" value="UniProtKB-EC"/>
</dbReference>
<organism evidence="3 4">
    <name type="scientific">Shimia thalassica</name>
    <dbReference type="NCBI Taxonomy" id="1715693"/>
    <lineage>
        <taxon>Bacteria</taxon>
        <taxon>Pseudomonadati</taxon>
        <taxon>Pseudomonadota</taxon>
        <taxon>Alphaproteobacteria</taxon>
        <taxon>Rhodobacterales</taxon>
        <taxon>Roseobacteraceae</taxon>
    </lineage>
</organism>
<dbReference type="EMBL" id="CYTW01000001">
    <property type="protein sequence ID" value="CUJ81415.1"/>
    <property type="molecule type" value="Genomic_DNA"/>
</dbReference>
<dbReference type="EC" id="3.1.3.73" evidence="3"/>
<feature type="binding site" evidence="2">
    <location>
        <position position="64"/>
    </location>
    <ligand>
        <name>substrate</name>
    </ligand>
</feature>
<dbReference type="Pfam" id="PF00300">
    <property type="entry name" value="His_Phos_1"/>
    <property type="match status" value="1"/>
</dbReference>
<dbReference type="GO" id="GO:0045820">
    <property type="term" value="P:negative regulation of glycolytic process"/>
    <property type="evidence" value="ECO:0007669"/>
    <property type="project" value="TreeGrafter"/>
</dbReference>
<dbReference type="Gene3D" id="3.40.50.1240">
    <property type="entry name" value="Phosphoglycerate mutase-like"/>
    <property type="match status" value="1"/>
</dbReference>
<dbReference type="CDD" id="cd07067">
    <property type="entry name" value="HP_PGM_like"/>
    <property type="match status" value="1"/>
</dbReference>
<dbReference type="STRING" id="1715693.PH7735_00017"/>
<evidence type="ECO:0000256" key="1">
    <source>
        <dbReference type="ARBA" id="ARBA00022801"/>
    </source>
</evidence>
<evidence type="ECO:0000313" key="4">
    <source>
        <dbReference type="Proteomes" id="UP000051870"/>
    </source>
</evidence>
<name>A0A0P1HZN0_9RHOB</name>
<evidence type="ECO:0000256" key="2">
    <source>
        <dbReference type="PIRSR" id="PIRSR613078-2"/>
    </source>
</evidence>
<evidence type="ECO:0000313" key="3">
    <source>
        <dbReference type="EMBL" id="CUJ81415.1"/>
    </source>
</evidence>
<dbReference type="InterPro" id="IPR029033">
    <property type="entry name" value="His_PPase_superfam"/>
</dbReference>
<dbReference type="GeneID" id="83879123"/>
<feature type="binding site" evidence="2">
    <location>
        <begin position="15"/>
        <end position="22"/>
    </location>
    <ligand>
        <name>substrate</name>
    </ligand>
</feature>
<dbReference type="InterPro" id="IPR013078">
    <property type="entry name" value="His_Pase_superF_clade-1"/>
</dbReference>
<dbReference type="PANTHER" id="PTHR46517:SF1">
    <property type="entry name" value="FRUCTOSE-2,6-BISPHOSPHATASE TIGAR"/>
    <property type="match status" value="1"/>
</dbReference>
<proteinExistence type="predicted"/>
<keyword evidence="4" id="KW-1185">Reference proteome</keyword>
<keyword evidence="1 3" id="KW-0378">Hydrolase</keyword>
<dbReference type="GO" id="GO:0004331">
    <property type="term" value="F:fructose-2,6-bisphosphate 2-phosphatase activity"/>
    <property type="evidence" value="ECO:0007669"/>
    <property type="project" value="TreeGrafter"/>
</dbReference>
<dbReference type="GO" id="GO:0005829">
    <property type="term" value="C:cytosol"/>
    <property type="evidence" value="ECO:0007669"/>
    <property type="project" value="TreeGrafter"/>
</dbReference>
<dbReference type="Proteomes" id="UP000051870">
    <property type="component" value="Unassembled WGS sequence"/>
</dbReference>
<dbReference type="RefSeq" id="WP_058309311.1">
    <property type="nucleotide sequence ID" value="NZ_CYTW01000001.1"/>
</dbReference>
<dbReference type="SUPFAM" id="SSF53254">
    <property type="entry name" value="Phosphoglycerate mutase-like"/>
    <property type="match status" value="1"/>
</dbReference>